<reference evidence="1" key="1">
    <citation type="submission" date="2022-10" db="EMBL/GenBank/DDBJ databases">
        <title>Culturing micro-colonial fungi from biological soil crusts in the Mojave desert and describing Neophaeococcomyces mojavensis, and introducing the new genera and species Taxawa tesnikishii.</title>
        <authorList>
            <person name="Kurbessoian T."/>
            <person name="Stajich J.E."/>
        </authorList>
    </citation>
    <scope>NUCLEOTIDE SEQUENCE</scope>
    <source>
        <strain evidence="1">JES_112</strain>
    </source>
</reference>
<accession>A0ACC3ACW4</accession>
<evidence type="ECO:0000313" key="2">
    <source>
        <dbReference type="Proteomes" id="UP001172386"/>
    </source>
</evidence>
<keyword evidence="2" id="KW-1185">Reference proteome</keyword>
<dbReference type="Proteomes" id="UP001172386">
    <property type="component" value="Unassembled WGS sequence"/>
</dbReference>
<evidence type="ECO:0000313" key="1">
    <source>
        <dbReference type="EMBL" id="KAJ9659844.1"/>
    </source>
</evidence>
<organism evidence="1 2">
    <name type="scientific">Neophaeococcomyces mojaviensis</name>
    <dbReference type="NCBI Taxonomy" id="3383035"/>
    <lineage>
        <taxon>Eukaryota</taxon>
        <taxon>Fungi</taxon>
        <taxon>Dikarya</taxon>
        <taxon>Ascomycota</taxon>
        <taxon>Pezizomycotina</taxon>
        <taxon>Eurotiomycetes</taxon>
        <taxon>Chaetothyriomycetidae</taxon>
        <taxon>Chaetothyriales</taxon>
        <taxon>Chaetothyriales incertae sedis</taxon>
        <taxon>Neophaeococcomyces</taxon>
    </lineage>
</organism>
<comment type="caution">
    <text evidence="1">The sequence shown here is derived from an EMBL/GenBank/DDBJ whole genome shotgun (WGS) entry which is preliminary data.</text>
</comment>
<gene>
    <name evidence="1" type="ORF">H2198_002913</name>
</gene>
<name>A0ACC3ACW4_9EURO</name>
<sequence length="339" mass="37470">MASATSACPSNTDSKKLLWDDETFASRYRTAEGLTGDYALDLLKQMGVSATTPAPVKHLDLACGTGVVAKHAISLLEVANKPASSKDQYNFTAADLAPAMLDALRSRFESESWSIRPEVIKADMRDTNLPADNFTHITCSFGPCNAPNPLATLRESYRLLTSGGVAGWTAWTACGWYPDVMAALDDIRSHAAKASATGKGTEDDEKLAKVPQMQSFRTMIGRFTGIEDLSVAKDEDGEMPKWESDEYFVKQVRKAGFVDVQVNVVNKTLFLSGEDAYEIVKPILGILGNWWSQEERKVLEGGLLEKKVQEWFKKKVEENEGKKVVWDTWKAMIVTGRKE</sequence>
<proteinExistence type="predicted"/>
<protein>
    <submittedName>
        <fullName evidence="1">Uncharacterized protein</fullName>
    </submittedName>
</protein>
<dbReference type="EMBL" id="JAPDRQ010000036">
    <property type="protein sequence ID" value="KAJ9659844.1"/>
    <property type="molecule type" value="Genomic_DNA"/>
</dbReference>